<dbReference type="Gramene" id="TVU21447">
    <property type="protein sequence ID" value="TVU21447"/>
    <property type="gene ID" value="EJB05_31080"/>
</dbReference>
<evidence type="ECO:0000256" key="1">
    <source>
        <dbReference type="SAM" id="MobiDB-lite"/>
    </source>
</evidence>
<evidence type="ECO:0000313" key="3">
    <source>
        <dbReference type="Proteomes" id="UP000324897"/>
    </source>
</evidence>
<evidence type="ECO:0000313" key="2">
    <source>
        <dbReference type="EMBL" id="TVU21447.1"/>
    </source>
</evidence>
<name>A0A5J9UDL6_9POAL</name>
<dbReference type="EMBL" id="RWGY01000026">
    <property type="protein sequence ID" value="TVU21447.1"/>
    <property type="molecule type" value="Genomic_DNA"/>
</dbReference>
<sequence length="63" mass="6602">MKQIVDGEACSESMNGASDIQGEVAGERARSRIGEVVFSWQRPIQRGARVDLASGNGPVAVAS</sequence>
<dbReference type="Proteomes" id="UP000324897">
    <property type="component" value="Unassembled WGS sequence"/>
</dbReference>
<protein>
    <submittedName>
        <fullName evidence="2">Uncharacterized protein</fullName>
    </submittedName>
</protein>
<proteinExistence type="predicted"/>
<accession>A0A5J9UDL6</accession>
<feature type="region of interest" description="Disordered" evidence="1">
    <location>
        <begin position="1"/>
        <end position="24"/>
    </location>
</feature>
<organism evidence="2 3">
    <name type="scientific">Eragrostis curvula</name>
    <name type="common">weeping love grass</name>
    <dbReference type="NCBI Taxonomy" id="38414"/>
    <lineage>
        <taxon>Eukaryota</taxon>
        <taxon>Viridiplantae</taxon>
        <taxon>Streptophyta</taxon>
        <taxon>Embryophyta</taxon>
        <taxon>Tracheophyta</taxon>
        <taxon>Spermatophyta</taxon>
        <taxon>Magnoliopsida</taxon>
        <taxon>Liliopsida</taxon>
        <taxon>Poales</taxon>
        <taxon>Poaceae</taxon>
        <taxon>PACMAD clade</taxon>
        <taxon>Chloridoideae</taxon>
        <taxon>Eragrostideae</taxon>
        <taxon>Eragrostidinae</taxon>
        <taxon>Eragrostis</taxon>
    </lineage>
</organism>
<gene>
    <name evidence="2" type="ORF">EJB05_31080</name>
</gene>
<dbReference type="AlphaFoldDB" id="A0A5J9UDL6"/>
<reference evidence="2 3" key="1">
    <citation type="journal article" date="2019" name="Sci. Rep.">
        <title>A high-quality genome of Eragrostis curvula grass provides insights into Poaceae evolution and supports new strategies to enhance forage quality.</title>
        <authorList>
            <person name="Carballo J."/>
            <person name="Santos B.A.C.M."/>
            <person name="Zappacosta D."/>
            <person name="Garbus I."/>
            <person name="Selva J.P."/>
            <person name="Gallo C.A."/>
            <person name="Diaz A."/>
            <person name="Albertini E."/>
            <person name="Caccamo M."/>
            <person name="Echenique V."/>
        </authorList>
    </citation>
    <scope>NUCLEOTIDE SEQUENCE [LARGE SCALE GENOMIC DNA]</scope>
    <source>
        <strain evidence="3">cv. Victoria</strain>
        <tissue evidence="2">Leaf</tissue>
    </source>
</reference>
<comment type="caution">
    <text evidence="2">The sequence shown here is derived from an EMBL/GenBank/DDBJ whole genome shotgun (WGS) entry which is preliminary data.</text>
</comment>
<keyword evidence="3" id="KW-1185">Reference proteome</keyword>